<dbReference type="Proteomes" id="UP001165586">
    <property type="component" value="Unassembled WGS sequence"/>
</dbReference>
<gene>
    <name evidence="1" type="ORF">N1032_01460</name>
</gene>
<dbReference type="RefSeq" id="WP_259537026.1">
    <property type="nucleotide sequence ID" value="NZ_JANLCJ010000001.1"/>
</dbReference>
<protein>
    <recommendedName>
        <fullName evidence="3">DNA-binding protein</fullName>
    </recommendedName>
</protein>
<evidence type="ECO:0000313" key="2">
    <source>
        <dbReference type="Proteomes" id="UP001165586"/>
    </source>
</evidence>
<dbReference type="EMBL" id="JANLCJ010000001">
    <property type="protein sequence ID" value="MCS5732410.1"/>
    <property type="molecule type" value="Genomic_DNA"/>
</dbReference>
<accession>A0ABT2GWS3</accession>
<comment type="caution">
    <text evidence="1">The sequence shown here is derived from an EMBL/GenBank/DDBJ whole genome shotgun (WGS) entry which is preliminary data.</text>
</comment>
<keyword evidence="2" id="KW-1185">Reference proteome</keyword>
<sequence>MEEEFIQPAVVSEMTGMSTGALAQLRYTGGGPRFYKPTPKTVLYKRSEVVAWVEASARDRTSSTPSYA</sequence>
<name>A0ABT2GWS3_9MICO</name>
<evidence type="ECO:0008006" key="3">
    <source>
        <dbReference type="Google" id="ProtNLM"/>
    </source>
</evidence>
<evidence type="ECO:0000313" key="1">
    <source>
        <dbReference type="EMBL" id="MCS5732410.1"/>
    </source>
</evidence>
<reference evidence="1" key="1">
    <citation type="submission" date="2022-08" db="EMBL/GenBank/DDBJ databases">
        <authorList>
            <person name="Deng Y."/>
            <person name="Han X.-F."/>
            <person name="Zhang Y.-Q."/>
        </authorList>
    </citation>
    <scope>NUCLEOTIDE SEQUENCE</scope>
    <source>
        <strain evidence="1">CPCC 203386</strain>
    </source>
</reference>
<proteinExistence type="predicted"/>
<organism evidence="1 2">
    <name type="scientific">Herbiconiux daphne</name>
    <dbReference type="NCBI Taxonomy" id="2970914"/>
    <lineage>
        <taxon>Bacteria</taxon>
        <taxon>Bacillati</taxon>
        <taxon>Actinomycetota</taxon>
        <taxon>Actinomycetes</taxon>
        <taxon>Micrococcales</taxon>
        <taxon>Microbacteriaceae</taxon>
        <taxon>Herbiconiux</taxon>
    </lineage>
</organism>